<organism evidence="3 4">
    <name type="scientific">Vitis vinifera</name>
    <name type="common">Grape</name>
    <dbReference type="NCBI Taxonomy" id="29760"/>
    <lineage>
        <taxon>Eukaryota</taxon>
        <taxon>Viridiplantae</taxon>
        <taxon>Streptophyta</taxon>
        <taxon>Embryophyta</taxon>
        <taxon>Tracheophyta</taxon>
        <taxon>Spermatophyta</taxon>
        <taxon>Magnoliopsida</taxon>
        <taxon>eudicotyledons</taxon>
        <taxon>Gunneridae</taxon>
        <taxon>Pentapetalae</taxon>
        <taxon>rosids</taxon>
        <taxon>Vitales</taxon>
        <taxon>Vitaceae</taxon>
        <taxon>Viteae</taxon>
        <taxon>Vitis</taxon>
    </lineage>
</organism>
<dbReference type="SUPFAM" id="SSF52540">
    <property type="entry name" value="P-loop containing nucleoside triphosphate hydrolases"/>
    <property type="match status" value="1"/>
</dbReference>
<name>A0A438J336_VITVI</name>
<accession>A0A438J336</accession>
<keyword evidence="3" id="KW-0808">Transferase</keyword>
<dbReference type="AlphaFoldDB" id="A0A438J336"/>
<dbReference type="PANTHER" id="PTHR21087">
    <property type="entry name" value="SHIKIMATE KINASE"/>
    <property type="match status" value="1"/>
</dbReference>
<dbReference type="GO" id="GO:0009507">
    <property type="term" value="C:chloroplast"/>
    <property type="evidence" value="ECO:0007669"/>
    <property type="project" value="UniProtKB-SubCell"/>
</dbReference>
<gene>
    <name evidence="3" type="primary">SKL1_6</name>
    <name evidence="3" type="ORF">CK203_019885</name>
</gene>
<evidence type="ECO:0000256" key="2">
    <source>
        <dbReference type="ARBA" id="ARBA00006997"/>
    </source>
</evidence>
<evidence type="ECO:0000313" key="3">
    <source>
        <dbReference type="EMBL" id="RVX03367.1"/>
    </source>
</evidence>
<dbReference type="PRINTS" id="PR01100">
    <property type="entry name" value="SHIKIMTKNASE"/>
</dbReference>
<sequence length="545" mass="59104">MAGCRLAAAGALRRPLEIFFRKFVAVGKAVTSTTSAAPVPATQIGSIQMPLHLHPQVGPSPTHIHPSQPHLFQFSQLRYTSPISQGILPLAPPSMSFVQLNVPAHFTTNQNPEGSIPVQAIQNTKIDIVSLPMDSQLGLVPRSLDLPQDNTLKEVKSLPLRVSADDNVMTSHAQSDISHIVENSSRYELGLQVTDQGHHETVKKNYVSLSNARGSSRNAMTVVAMAAAVAEAAVAATQAADSAVSQEFGSATTATLAAEDDKAGSVKESITVIDTSKFLDEEDFEVISMLRNSYLTTGGPLAQGGPQYSINLSSMGKLLADALGYYHFDNDSLVEEACGGESAAKSLKEPDEEEFRDSETEVLKQLSSRGQLVVCAGNGSVHSSINLALLRHGISIWIDVPIEMAAKNVIEEGVQIPVTELSTAESYSETGGNQVLAQLVMVYEERKGGYATVDASVSLQKVASQLSHDDLDAETTEDMTMEVLKEIQRLARLKKMKRDLCFLQALRPLWHAFLAWHAWPPLIQVSFPIFPSLTFKIIFQVLFFK</sequence>
<dbReference type="GO" id="GO:0016301">
    <property type="term" value="F:kinase activity"/>
    <property type="evidence" value="ECO:0007669"/>
    <property type="project" value="UniProtKB-KW"/>
</dbReference>
<dbReference type="PANTHER" id="PTHR21087:SF4">
    <property type="entry name" value="INACTIVE SHIKIMATE KINASE LIKE 1, CHLOROPLASTIC-RELATED"/>
    <property type="match status" value="1"/>
</dbReference>
<comment type="caution">
    <text evidence="3">The sequence shown here is derived from an EMBL/GenBank/DDBJ whole genome shotgun (WGS) entry which is preliminary data.</text>
</comment>
<protein>
    <submittedName>
        <fullName evidence="3">Putative inactive shikimate kinase like 1, chloroplastic</fullName>
    </submittedName>
</protein>
<keyword evidence="3" id="KW-0418">Kinase</keyword>
<dbReference type="EMBL" id="QGNW01000066">
    <property type="protein sequence ID" value="RVX03367.1"/>
    <property type="molecule type" value="Genomic_DNA"/>
</dbReference>
<comment type="subcellular location">
    <subcellularLocation>
        <location evidence="1">Plastid</location>
        <location evidence="1">Chloroplast</location>
    </subcellularLocation>
</comment>
<reference evidence="3 4" key="1">
    <citation type="journal article" date="2018" name="PLoS Genet.">
        <title>Population sequencing reveals clonal diversity and ancestral inbreeding in the grapevine cultivar Chardonnay.</title>
        <authorList>
            <person name="Roach M.J."/>
            <person name="Johnson D.L."/>
            <person name="Bohlmann J."/>
            <person name="van Vuuren H.J."/>
            <person name="Jones S.J."/>
            <person name="Pretorius I.S."/>
            <person name="Schmidt S.A."/>
            <person name="Borneman A.R."/>
        </authorList>
    </citation>
    <scope>NUCLEOTIDE SEQUENCE [LARGE SCALE GENOMIC DNA]</scope>
    <source>
        <strain evidence="4">cv. Chardonnay</strain>
        <tissue evidence="3">Leaf</tissue>
    </source>
</reference>
<comment type="similarity">
    <text evidence="2">Belongs to the shikimate kinase family.</text>
</comment>
<dbReference type="Pfam" id="PF01202">
    <property type="entry name" value="SKI"/>
    <property type="match status" value="1"/>
</dbReference>
<dbReference type="Proteomes" id="UP000288805">
    <property type="component" value="Unassembled WGS sequence"/>
</dbReference>
<dbReference type="Gene3D" id="3.40.50.300">
    <property type="entry name" value="P-loop containing nucleotide triphosphate hydrolases"/>
    <property type="match status" value="1"/>
</dbReference>
<proteinExistence type="inferred from homology"/>
<dbReference type="InterPro" id="IPR031322">
    <property type="entry name" value="Shikimate/glucono_kinase"/>
</dbReference>
<dbReference type="FunFam" id="3.40.50.300:FF:001033">
    <property type="entry name" value="Shikimate kinase 2, chloroplastic"/>
    <property type="match status" value="1"/>
</dbReference>
<evidence type="ECO:0000313" key="4">
    <source>
        <dbReference type="Proteomes" id="UP000288805"/>
    </source>
</evidence>
<dbReference type="InterPro" id="IPR027417">
    <property type="entry name" value="P-loop_NTPase"/>
</dbReference>
<evidence type="ECO:0000256" key="1">
    <source>
        <dbReference type="ARBA" id="ARBA00004229"/>
    </source>
</evidence>